<comment type="cofactor">
    <cofactor evidence="1">
        <name>pyridoxal 5'-phosphate</name>
        <dbReference type="ChEBI" id="CHEBI:597326"/>
    </cofactor>
</comment>
<dbReference type="InterPro" id="IPR050596">
    <property type="entry name" value="AspAT/PAT-like"/>
</dbReference>
<accession>A0A161R176</accession>
<feature type="non-terminal residue" evidence="9">
    <location>
        <position position="1"/>
    </location>
</feature>
<evidence type="ECO:0000256" key="3">
    <source>
        <dbReference type="ARBA" id="ARBA00012753"/>
    </source>
</evidence>
<dbReference type="OrthoDB" id="9809616at2"/>
<evidence type="ECO:0000313" key="9">
    <source>
        <dbReference type="EMBL" id="KYO51158.1"/>
    </source>
</evidence>
<sequence>GAGAPPALQGRYAPRAGLPPLRQVLAAMEGVAPDQVVITTGASMALTAAFATLPADRPILLPRPGFPAYANIARFLGRPAAFYDIMPPADPVAAIAAAIAAARAAGPVPAAVVVNTPGNPLGNLLDADQVAAIQALCRQADTLLIVDETYAGLIFDDPAGRAYIGRGCPPGMLRILSFSKKYRMAGARLGYVVGAADHLARITDVHWTFAMSAPLDAQIMAAGIIARGGPADLSPVLRDLGRQAVERLAGTGAVALPPRGGPVLWVGVPDWPGDSRSLAGLCARAGVLVAPGAAFGIDQPPAIRCCFAVPRPRLDLALDRLVPLFARLADR</sequence>
<name>A0A161R176_9PROT</name>
<reference evidence="9 10" key="1">
    <citation type="submission" date="2015-12" db="EMBL/GenBank/DDBJ databases">
        <title>Genome sequence of Tistrella mobilis MCCC 1A02139.</title>
        <authorList>
            <person name="Lu L."/>
            <person name="Lai Q."/>
            <person name="Shao Z."/>
            <person name="Qian P."/>
        </authorList>
    </citation>
    <scope>NUCLEOTIDE SEQUENCE [LARGE SCALE GENOMIC DNA]</scope>
    <source>
        <strain evidence="9 10">MCCC 1A02139</strain>
    </source>
</reference>
<dbReference type="GO" id="GO:0030170">
    <property type="term" value="F:pyridoxal phosphate binding"/>
    <property type="evidence" value="ECO:0007669"/>
    <property type="project" value="InterPro"/>
</dbReference>
<dbReference type="InterPro" id="IPR004839">
    <property type="entry name" value="Aminotransferase_I/II_large"/>
</dbReference>
<dbReference type="CDD" id="cd00609">
    <property type="entry name" value="AAT_like"/>
    <property type="match status" value="1"/>
</dbReference>
<dbReference type="SUPFAM" id="SSF53383">
    <property type="entry name" value="PLP-dependent transferases"/>
    <property type="match status" value="1"/>
</dbReference>
<evidence type="ECO:0000256" key="5">
    <source>
        <dbReference type="ARBA" id="ARBA00022679"/>
    </source>
</evidence>
<dbReference type="EC" id="2.6.1.1" evidence="3"/>
<evidence type="ECO:0000256" key="6">
    <source>
        <dbReference type="ARBA" id="ARBA00022898"/>
    </source>
</evidence>
<dbReference type="Pfam" id="PF00155">
    <property type="entry name" value="Aminotran_1_2"/>
    <property type="match status" value="1"/>
</dbReference>
<comment type="caution">
    <text evidence="9">The sequence shown here is derived from an EMBL/GenBank/DDBJ whole genome shotgun (WGS) entry which is preliminary data.</text>
</comment>
<evidence type="ECO:0000256" key="7">
    <source>
        <dbReference type="ARBA" id="ARBA00049185"/>
    </source>
</evidence>
<organism evidence="9 10">
    <name type="scientific">Tistrella mobilis</name>
    <dbReference type="NCBI Taxonomy" id="171437"/>
    <lineage>
        <taxon>Bacteria</taxon>
        <taxon>Pseudomonadati</taxon>
        <taxon>Pseudomonadota</taxon>
        <taxon>Alphaproteobacteria</taxon>
        <taxon>Geminicoccales</taxon>
        <taxon>Geminicoccaceae</taxon>
        <taxon>Tistrella</taxon>
    </lineage>
</organism>
<dbReference type="PANTHER" id="PTHR46383:SF1">
    <property type="entry name" value="ASPARTATE AMINOTRANSFERASE"/>
    <property type="match status" value="1"/>
</dbReference>
<dbReference type="InterPro" id="IPR015421">
    <property type="entry name" value="PyrdxlP-dep_Trfase_major"/>
</dbReference>
<dbReference type="PANTHER" id="PTHR46383">
    <property type="entry name" value="ASPARTATE AMINOTRANSFERASE"/>
    <property type="match status" value="1"/>
</dbReference>
<evidence type="ECO:0000313" key="10">
    <source>
        <dbReference type="Proteomes" id="UP000075787"/>
    </source>
</evidence>
<dbReference type="Proteomes" id="UP000075787">
    <property type="component" value="Unassembled WGS sequence"/>
</dbReference>
<evidence type="ECO:0000259" key="8">
    <source>
        <dbReference type="Pfam" id="PF00155"/>
    </source>
</evidence>
<gene>
    <name evidence="9" type="ORF">AUP44_10310</name>
</gene>
<evidence type="ECO:0000256" key="1">
    <source>
        <dbReference type="ARBA" id="ARBA00001933"/>
    </source>
</evidence>
<dbReference type="InterPro" id="IPR015424">
    <property type="entry name" value="PyrdxlP-dep_Trfase"/>
</dbReference>
<dbReference type="RefSeq" id="WP_062766955.1">
    <property type="nucleotide sequence ID" value="NZ_LPZR01000182.1"/>
</dbReference>
<dbReference type="AlphaFoldDB" id="A0A161R176"/>
<proteinExistence type="inferred from homology"/>
<comment type="similarity">
    <text evidence="2">Belongs to the class-I pyridoxal-phosphate-dependent aminotransferase family.</text>
</comment>
<keyword evidence="5" id="KW-0808">Transferase</keyword>
<dbReference type="GO" id="GO:0004069">
    <property type="term" value="F:L-aspartate:2-oxoglutarate aminotransferase activity"/>
    <property type="evidence" value="ECO:0007669"/>
    <property type="project" value="UniProtKB-EC"/>
</dbReference>
<dbReference type="EMBL" id="LPZR01000182">
    <property type="protein sequence ID" value="KYO51158.1"/>
    <property type="molecule type" value="Genomic_DNA"/>
</dbReference>
<evidence type="ECO:0000256" key="2">
    <source>
        <dbReference type="ARBA" id="ARBA00007441"/>
    </source>
</evidence>
<keyword evidence="6" id="KW-0663">Pyridoxal phosphate</keyword>
<keyword evidence="4" id="KW-0032">Aminotransferase</keyword>
<dbReference type="GO" id="GO:0006520">
    <property type="term" value="P:amino acid metabolic process"/>
    <property type="evidence" value="ECO:0007669"/>
    <property type="project" value="InterPro"/>
</dbReference>
<dbReference type="Gene3D" id="3.40.640.10">
    <property type="entry name" value="Type I PLP-dependent aspartate aminotransferase-like (Major domain)"/>
    <property type="match status" value="1"/>
</dbReference>
<protein>
    <recommendedName>
        <fullName evidence="3">aspartate transaminase</fullName>
        <ecNumber evidence="3">2.6.1.1</ecNumber>
    </recommendedName>
</protein>
<feature type="domain" description="Aminotransferase class I/classII large" evidence="8">
    <location>
        <begin position="11"/>
        <end position="321"/>
    </location>
</feature>
<evidence type="ECO:0000256" key="4">
    <source>
        <dbReference type="ARBA" id="ARBA00022576"/>
    </source>
</evidence>
<comment type="catalytic activity">
    <reaction evidence="7">
        <text>L-aspartate + 2-oxoglutarate = oxaloacetate + L-glutamate</text>
        <dbReference type="Rhea" id="RHEA:21824"/>
        <dbReference type="ChEBI" id="CHEBI:16452"/>
        <dbReference type="ChEBI" id="CHEBI:16810"/>
        <dbReference type="ChEBI" id="CHEBI:29985"/>
        <dbReference type="ChEBI" id="CHEBI:29991"/>
        <dbReference type="EC" id="2.6.1.1"/>
    </reaction>
</comment>